<evidence type="ECO:0000256" key="1">
    <source>
        <dbReference type="SAM" id="MobiDB-lite"/>
    </source>
</evidence>
<reference evidence="3" key="1">
    <citation type="journal article" date="2023" name="G3 (Bethesda)">
        <title>Whole genome assembly and annotation of the endangered Caribbean coral Acropora cervicornis.</title>
        <authorList>
            <person name="Selwyn J.D."/>
            <person name="Vollmer S.V."/>
        </authorList>
    </citation>
    <scope>NUCLEOTIDE SEQUENCE</scope>
    <source>
        <strain evidence="3">K2</strain>
    </source>
</reference>
<feature type="signal peptide" evidence="2">
    <location>
        <begin position="1"/>
        <end position="18"/>
    </location>
</feature>
<keyword evidence="4" id="KW-1185">Reference proteome</keyword>
<feature type="region of interest" description="Disordered" evidence="1">
    <location>
        <begin position="23"/>
        <end position="110"/>
    </location>
</feature>
<comment type="caution">
    <text evidence="3">The sequence shown here is derived from an EMBL/GenBank/DDBJ whole genome shotgun (WGS) entry which is preliminary data.</text>
</comment>
<feature type="compositionally biased region" description="Polar residues" evidence="1">
    <location>
        <begin position="423"/>
        <end position="445"/>
    </location>
</feature>
<feature type="chain" id="PRO_5041999631" evidence="2">
    <location>
        <begin position="19"/>
        <end position="478"/>
    </location>
</feature>
<feature type="compositionally biased region" description="Low complexity" evidence="1">
    <location>
        <begin position="278"/>
        <end position="290"/>
    </location>
</feature>
<feature type="compositionally biased region" description="Basic and acidic residues" evidence="1">
    <location>
        <begin position="151"/>
        <end position="167"/>
    </location>
</feature>
<gene>
    <name evidence="3" type="ORF">P5673_007440</name>
</gene>
<sequence length="478" mass="52098">MRWSILLILLVIITICAAKSSKSKSQKITKSNKVFKTKKHKDAEHKDTGKKHKTSSKKNDSKKNIKAHKTANKTSSEISSDKVENKTVAAKSTNMTDSVNKKGNDTKAVLRQNPPADCQKIVDDYSNGKILMYEYKIQMGRCLKKVKDGADSADNADVKSDLLRPDATDSVPEEEDSDQAVHVAPASDEDTTKQNDDRDDDNDANGVSDTINQPEVLKKDNNNDNDYSDDDDDDDDADDDDNYEEEPDEQEDKKMMVPGSLGYQGANVPMMPNSMTDQQQQGMPGQQAAPFNPNMGQTRFSPAPAESPVPVPQQSQAAFAPSFMNQYSAHTLPAQQATTETVMNAEAKSDIPQGSSQASVTATTILFGPQVPASQVNALFDQWRASTFGATAADKKEQMPSAPAVPANDEFAAFMKMQSVSSNSMETTPVSQQTAVPAATQQRSDIPQPPQPNVFPMQPQPQTENVVPGQGQAYYVQP</sequence>
<proteinExistence type="predicted"/>
<feature type="region of interest" description="Disordered" evidence="1">
    <location>
        <begin position="151"/>
        <end position="314"/>
    </location>
</feature>
<keyword evidence="2" id="KW-0732">Signal</keyword>
<accession>A0AAD9QVZ1</accession>
<evidence type="ECO:0000313" key="4">
    <source>
        <dbReference type="Proteomes" id="UP001249851"/>
    </source>
</evidence>
<dbReference type="AlphaFoldDB" id="A0AAD9QVZ1"/>
<feature type="compositionally biased region" description="Acidic residues" evidence="1">
    <location>
        <begin position="226"/>
        <end position="250"/>
    </location>
</feature>
<reference evidence="3" key="2">
    <citation type="journal article" date="2023" name="Science">
        <title>Genomic signatures of disease resistance in endangered staghorn corals.</title>
        <authorList>
            <person name="Vollmer S.V."/>
            <person name="Selwyn J.D."/>
            <person name="Despard B.A."/>
            <person name="Roesel C.L."/>
        </authorList>
    </citation>
    <scope>NUCLEOTIDE SEQUENCE</scope>
    <source>
        <strain evidence="3">K2</strain>
    </source>
</reference>
<name>A0AAD9QVZ1_ACRCE</name>
<dbReference type="Proteomes" id="UP001249851">
    <property type="component" value="Unassembled WGS sequence"/>
</dbReference>
<evidence type="ECO:0000256" key="2">
    <source>
        <dbReference type="SAM" id="SignalP"/>
    </source>
</evidence>
<dbReference type="EMBL" id="JARQWQ010000012">
    <property type="protein sequence ID" value="KAK2568410.1"/>
    <property type="molecule type" value="Genomic_DNA"/>
</dbReference>
<feature type="region of interest" description="Disordered" evidence="1">
    <location>
        <begin position="423"/>
        <end position="478"/>
    </location>
</feature>
<evidence type="ECO:0000313" key="3">
    <source>
        <dbReference type="EMBL" id="KAK2568410.1"/>
    </source>
</evidence>
<organism evidence="3 4">
    <name type="scientific">Acropora cervicornis</name>
    <name type="common">Staghorn coral</name>
    <dbReference type="NCBI Taxonomy" id="6130"/>
    <lineage>
        <taxon>Eukaryota</taxon>
        <taxon>Metazoa</taxon>
        <taxon>Cnidaria</taxon>
        <taxon>Anthozoa</taxon>
        <taxon>Hexacorallia</taxon>
        <taxon>Scleractinia</taxon>
        <taxon>Astrocoeniina</taxon>
        <taxon>Acroporidae</taxon>
        <taxon>Acropora</taxon>
    </lineage>
</organism>
<protein>
    <submittedName>
        <fullName evidence="3">Uncharacterized protein</fullName>
    </submittedName>
</protein>